<evidence type="ECO:0000259" key="6">
    <source>
        <dbReference type="Pfam" id="PF00550"/>
    </source>
</evidence>
<evidence type="ECO:0000259" key="5">
    <source>
        <dbReference type="Pfam" id="PF00501"/>
    </source>
</evidence>
<feature type="domain" description="Carrier" evidence="6">
    <location>
        <begin position="502"/>
        <end position="555"/>
    </location>
</feature>
<evidence type="ECO:0000259" key="7">
    <source>
        <dbReference type="Pfam" id="PF00668"/>
    </source>
</evidence>
<dbReference type="InterPro" id="IPR045851">
    <property type="entry name" value="AMP-bd_C_sf"/>
</dbReference>
<keyword evidence="3" id="KW-0597">Phosphoprotein</keyword>
<dbReference type="GO" id="GO:0031177">
    <property type="term" value="F:phosphopantetheine binding"/>
    <property type="evidence" value="ECO:0007669"/>
    <property type="project" value="TreeGrafter"/>
</dbReference>
<dbReference type="SUPFAM" id="SSF56801">
    <property type="entry name" value="Acetyl-CoA synthetase-like"/>
    <property type="match status" value="1"/>
</dbReference>
<comment type="caution">
    <text evidence="9">The sequence shown here is derived from an EMBL/GenBank/DDBJ whole genome shotgun (WGS) entry which is preliminary data.</text>
</comment>
<dbReference type="GO" id="GO:0016874">
    <property type="term" value="F:ligase activity"/>
    <property type="evidence" value="ECO:0007669"/>
    <property type="project" value="UniProtKB-KW"/>
</dbReference>
<accession>A0A813C3L2</accession>
<reference evidence="9" key="1">
    <citation type="submission" date="2021-02" db="EMBL/GenBank/DDBJ databases">
        <authorList>
            <person name="Dougan E. K."/>
            <person name="Rhodes N."/>
            <person name="Thang M."/>
            <person name="Chan C."/>
        </authorList>
    </citation>
    <scope>NUCLEOTIDE SEQUENCE</scope>
</reference>
<dbReference type="SUPFAM" id="SSF52777">
    <property type="entry name" value="CoA-dependent acyltransferases"/>
    <property type="match status" value="1"/>
</dbReference>
<evidence type="ECO:0000256" key="4">
    <source>
        <dbReference type="ARBA" id="ARBA00022598"/>
    </source>
</evidence>
<evidence type="ECO:0000313" key="9">
    <source>
        <dbReference type="EMBL" id="CAE7934901.1"/>
    </source>
</evidence>
<dbReference type="GO" id="GO:0005737">
    <property type="term" value="C:cytoplasm"/>
    <property type="evidence" value="ECO:0007669"/>
    <property type="project" value="TreeGrafter"/>
</dbReference>
<evidence type="ECO:0000256" key="2">
    <source>
        <dbReference type="ARBA" id="ARBA00022450"/>
    </source>
</evidence>
<keyword evidence="4" id="KW-0436">Ligase</keyword>
<dbReference type="PROSITE" id="PS00455">
    <property type="entry name" value="AMP_BINDING"/>
    <property type="match status" value="1"/>
</dbReference>
<dbReference type="InterPro" id="IPR000873">
    <property type="entry name" value="AMP-dep_synth/lig_dom"/>
</dbReference>
<feature type="domain" description="AMP-binding enzyme C-terminal" evidence="8">
    <location>
        <begin position="407"/>
        <end position="469"/>
    </location>
</feature>
<dbReference type="InterPro" id="IPR009081">
    <property type="entry name" value="PP-bd_ACP"/>
</dbReference>
<dbReference type="GO" id="GO:0043041">
    <property type="term" value="P:amino acid activation for nonribosomal peptide biosynthetic process"/>
    <property type="evidence" value="ECO:0007669"/>
    <property type="project" value="TreeGrafter"/>
</dbReference>
<dbReference type="Pfam" id="PF00501">
    <property type="entry name" value="AMP-binding"/>
    <property type="match status" value="1"/>
</dbReference>
<dbReference type="Gene3D" id="3.30.300.30">
    <property type="match status" value="1"/>
</dbReference>
<sequence>MEAGQGYLPCDEKLPAKRVLVMLHTAGAGLLVASRKLIEENTTEGAQAMRGPIFQLTVEAEGFVTAAEQGSAEAWLTSCLNFIAKQPGVAHLQRGILPRHVEDESDRTQQLAYVIFTSGSTGQPKGVAVSHRSIVHLIEWVNTVYDIKESDVLLFVTSIGFDLSCYDMFGTLAAGGRILLGASSPTELRRQLPRASFWDSAPAVLQLLERVEDFRDIRTVFLSGDWVPLGLVGALRSATAARIVALGGATEATVWSNFFDVVEVDPKWRSVPYGSPIWNHQYYVLDESGRSAAVALPGMAGQLYIAGEGVALGYIGQPQLTAESFRDAGCLQFGGAFQTSRAYRTGDLVRFVPRSFGGFRGLGGELVASELVLEFLGRADFQVKLRGHRVELGEIEQACCQAKLATPVAAAVVLAVSQQTSERRLVAFVVPQSVDLVALRETLRQHLPSYMVPDTIVTRSQMPLTSSGKIDRDLLAKSLEAAAPRRHHADRRQPATDMERHVLVCFKEALGMPSSADLGVDDDFFELGGQSMAAMRLQGRLQLSLQDIFTLRTAARIAEKVDGEGVPIASEDARQLQVEDSASFPADLSCEAPASFGQERFWLLERLQPGTGTYGIQFAYRLEGPGLNIQRLALALEQLTCRHTPLRTVLLEDAQRGLLQRICPPTDLAAEHLEKPGQLAPWLWLHDLRQSVDADKQMQ</sequence>
<keyword evidence="2" id="KW-0596">Phosphopantetheine</keyword>
<protein>
    <submittedName>
        <fullName evidence="9">BacA protein</fullName>
    </submittedName>
</protein>
<evidence type="ECO:0000313" key="10">
    <source>
        <dbReference type="Proteomes" id="UP000601435"/>
    </source>
</evidence>
<name>A0A813C3L2_9DINO</name>
<dbReference type="SUPFAM" id="SSF47336">
    <property type="entry name" value="ACP-like"/>
    <property type="match status" value="1"/>
</dbReference>
<proteinExistence type="predicted"/>
<dbReference type="PANTHER" id="PTHR45527">
    <property type="entry name" value="NONRIBOSOMAL PEPTIDE SYNTHETASE"/>
    <property type="match status" value="1"/>
</dbReference>
<dbReference type="Gene3D" id="3.30.559.10">
    <property type="entry name" value="Chloramphenicol acetyltransferase-like domain"/>
    <property type="match status" value="1"/>
</dbReference>
<dbReference type="InterPro" id="IPR025110">
    <property type="entry name" value="AMP-bd_C"/>
</dbReference>
<comment type="pathway">
    <text evidence="1">Siderophore biosynthesis.</text>
</comment>
<gene>
    <name evidence="9" type="primary">bacA</name>
    <name evidence="9" type="ORF">SNEC2469_LOCUS32673</name>
</gene>
<evidence type="ECO:0000259" key="8">
    <source>
        <dbReference type="Pfam" id="PF13193"/>
    </source>
</evidence>
<dbReference type="Proteomes" id="UP000601435">
    <property type="component" value="Unassembled WGS sequence"/>
</dbReference>
<feature type="non-terminal residue" evidence="9">
    <location>
        <position position="699"/>
    </location>
</feature>
<dbReference type="InterPro" id="IPR023213">
    <property type="entry name" value="CAT-like_dom_sf"/>
</dbReference>
<dbReference type="InterPro" id="IPR020845">
    <property type="entry name" value="AMP-binding_CS"/>
</dbReference>
<dbReference type="InterPro" id="IPR036736">
    <property type="entry name" value="ACP-like_sf"/>
</dbReference>
<dbReference type="PANTHER" id="PTHR45527:SF10">
    <property type="entry name" value="PYOCHELIN SYNTHASE PCHF"/>
    <property type="match status" value="1"/>
</dbReference>
<dbReference type="EMBL" id="CAJNJA010083363">
    <property type="protein sequence ID" value="CAE7934901.1"/>
    <property type="molecule type" value="Genomic_DNA"/>
</dbReference>
<organism evidence="9 10">
    <name type="scientific">Symbiodinium necroappetens</name>
    <dbReference type="NCBI Taxonomy" id="1628268"/>
    <lineage>
        <taxon>Eukaryota</taxon>
        <taxon>Sar</taxon>
        <taxon>Alveolata</taxon>
        <taxon>Dinophyceae</taxon>
        <taxon>Suessiales</taxon>
        <taxon>Symbiodiniaceae</taxon>
        <taxon>Symbiodinium</taxon>
    </lineage>
</organism>
<dbReference type="InterPro" id="IPR001242">
    <property type="entry name" value="Condensation_dom"/>
</dbReference>
<evidence type="ECO:0000256" key="1">
    <source>
        <dbReference type="ARBA" id="ARBA00004924"/>
    </source>
</evidence>
<feature type="domain" description="Condensation" evidence="7">
    <location>
        <begin position="591"/>
        <end position="664"/>
    </location>
</feature>
<evidence type="ECO:0000256" key="3">
    <source>
        <dbReference type="ARBA" id="ARBA00022553"/>
    </source>
</evidence>
<dbReference type="Gene3D" id="3.40.50.12780">
    <property type="entry name" value="N-terminal domain of ligase-like"/>
    <property type="match status" value="1"/>
</dbReference>
<feature type="domain" description="AMP-dependent synthetase/ligase" evidence="5">
    <location>
        <begin position="2"/>
        <end position="314"/>
    </location>
</feature>
<dbReference type="GO" id="GO:0044550">
    <property type="term" value="P:secondary metabolite biosynthetic process"/>
    <property type="evidence" value="ECO:0007669"/>
    <property type="project" value="TreeGrafter"/>
</dbReference>
<dbReference type="Pfam" id="PF00550">
    <property type="entry name" value="PP-binding"/>
    <property type="match status" value="1"/>
</dbReference>
<dbReference type="Pfam" id="PF00668">
    <property type="entry name" value="Condensation"/>
    <property type="match status" value="1"/>
</dbReference>
<dbReference type="OrthoDB" id="329835at2759"/>
<dbReference type="Pfam" id="PF13193">
    <property type="entry name" value="AMP-binding_C"/>
    <property type="match status" value="1"/>
</dbReference>
<dbReference type="InterPro" id="IPR042099">
    <property type="entry name" value="ANL_N_sf"/>
</dbReference>
<keyword evidence="10" id="KW-1185">Reference proteome</keyword>
<dbReference type="AlphaFoldDB" id="A0A813C3L2"/>
<dbReference type="Gene3D" id="1.10.1200.10">
    <property type="entry name" value="ACP-like"/>
    <property type="match status" value="1"/>
</dbReference>